<gene>
    <name evidence="1" type="ORF">ASPGLDRAFT_45387</name>
</gene>
<dbReference type="GeneID" id="34462491"/>
<dbReference type="Proteomes" id="UP000184300">
    <property type="component" value="Unassembled WGS sequence"/>
</dbReference>
<dbReference type="EMBL" id="KV878894">
    <property type="protein sequence ID" value="OJJ85420.1"/>
    <property type="molecule type" value="Genomic_DNA"/>
</dbReference>
<dbReference type="VEuPathDB" id="FungiDB:ASPGLDRAFT_45387"/>
<keyword evidence="2" id="KW-1185">Reference proteome</keyword>
<dbReference type="RefSeq" id="XP_022402118.1">
    <property type="nucleotide sequence ID" value="XM_022546230.1"/>
</dbReference>
<accession>A0A1L9VNG1</accession>
<protein>
    <submittedName>
        <fullName evidence="1">Uncharacterized protein</fullName>
    </submittedName>
</protein>
<evidence type="ECO:0000313" key="2">
    <source>
        <dbReference type="Proteomes" id="UP000184300"/>
    </source>
</evidence>
<evidence type="ECO:0000313" key="1">
    <source>
        <dbReference type="EMBL" id="OJJ85420.1"/>
    </source>
</evidence>
<dbReference type="AlphaFoldDB" id="A0A1L9VNG1"/>
<reference evidence="2" key="1">
    <citation type="journal article" date="2017" name="Genome Biol.">
        <title>Comparative genomics reveals high biological diversity and specific adaptations in the industrially and medically important fungal genus Aspergillus.</title>
        <authorList>
            <person name="de Vries R.P."/>
            <person name="Riley R."/>
            <person name="Wiebenga A."/>
            <person name="Aguilar-Osorio G."/>
            <person name="Amillis S."/>
            <person name="Uchima C.A."/>
            <person name="Anderluh G."/>
            <person name="Asadollahi M."/>
            <person name="Askin M."/>
            <person name="Barry K."/>
            <person name="Battaglia E."/>
            <person name="Bayram O."/>
            <person name="Benocci T."/>
            <person name="Braus-Stromeyer S.A."/>
            <person name="Caldana C."/>
            <person name="Canovas D."/>
            <person name="Cerqueira G.C."/>
            <person name="Chen F."/>
            <person name="Chen W."/>
            <person name="Choi C."/>
            <person name="Clum A."/>
            <person name="Dos Santos R.A."/>
            <person name="Damasio A.R."/>
            <person name="Diallinas G."/>
            <person name="Emri T."/>
            <person name="Fekete E."/>
            <person name="Flipphi M."/>
            <person name="Freyberg S."/>
            <person name="Gallo A."/>
            <person name="Gournas C."/>
            <person name="Habgood R."/>
            <person name="Hainaut M."/>
            <person name="Harispe M.L."/>
            <person name="Henrissat B."/>
            <person name="Hilden K.S."/>
            <person name="Hope R."/>
            <person name="Hossain A."/>
            <person name="Karabika E."/>
            <person name="Karaffa L."/>
            <person name="Karanyi Z."/>
            <person name="Krasevec N."/>
            <person name="Kuo A."/>
            <person name="Kusch H."/>
            <person name="LaButti K."/>
            <person name="Lagendijk E.L."/>
            <person name="Lapidus A."/>
            <person name="Levasseur A."/>
            <person name="Lindquist E."/>
            <person name="Lipzen A."/>
            <person name="Logrieco A.F."/>
            <person name="MacCabe A."/>
            <person name="Maekelae M.R."/>
            <person name="Malavazi I."/>
            <person name="Melin P."/>
            <person name="Meyer V."/>
            <person name="Mielnichuk N."/>
            <person name="Miskei M."/>
            <person name="Molnar A.P."/>
            <person name="Mule G."/>
            <person name="Ngan C.Y."/>
            <person name="Orejas M."/>
            <person name="Orosz E."/>
            <person name="Ouedraogo J.P."/>
            <person name="Overkamp K.M."/>
            <person name="Park H.-S."/>
            <person name="Perrone G."/>
            <person name="Piumi F."/>
            <person name="Punt P.J."/>
            <person name="Ram A.F."/>
            <person name="Ramon A."/>
            <person name="Rauscher S."/>
            <person name="Record E."/>
            <person name="Riano-Pachon D.M."/>
            <person name="Robert V."/>
            <person name="Roehrig J."/>
            <person name="Ruller R."/>
            <person name="Salamov A."/>
            <person name="Salih N.S."/>
            <person name="Samson R.A."/>
            <person name="Sandor E."/>
            <person name="Sanguinetti M."/>
            <person name="Schuetze T."/>
            <person name="Sepcic K."/>
            <person name="Shelest E."/>
            <person name="Sherlock G."/>
            <person name="Sophianopoulou V."/>
            <person name="Squina F.M."/>
            <person name="Sun H."/>
            <person name="Susca A."/>
            <person name="Todd R.B."/>
            <person name="Tsang A."/>
            <person name="Unkles S.E."/>
            <person name="van de Wiele N."/>
            <person name="van Rossen-Uffink D."/>
            <person name="Oliveira J.V."/>
            <person name="Vesth T.C."/>
            <person name="Visser J."/>
            <person name="Yu J.-H."/>
            <person name="Zhou M."/>
            <person name="Andersen M.R."/>
            <person name="Archer D.B."/>
            <person name="Baker S.E."/>
            <person name="Benoit I."/>
            <person name="Brakhage A.A."/>
            <person name="Braus G.H."/>
            <person name="Fischer R."/>
            <person name="Frisvad J.C."/>
            <person name="Goldman G.H."/>
            <person name="Houbraken J."/>
            <person name="Oakley B."/>
            <person name="Pocsi I."/>
            <person name="Scazzocchio C."/>
            <person name="Seiboth B."/>
            <person name="vanKuyk P.A."/>
            <person name="Wortman J."/>
            <person name="Dyer P.S."/>
            <person name="Grigoriev I.V."/>
        </authorList>
    </citation>
    <scope>NUCLEOTIDE SEQUENCE [LARGE SCALE GENOMIC DNA]</scope>
    <source>
        <strain evidence="2">CBS 516.65</strain>
    </source>
</reference>
<proteinExistence type="predicted"/>
<name>A0A1L9VNG1_ASPGL</name>
<sequence>MALRGSRFRLWLTTDNYLRKFLYLWGVEVKQPQGSLDKAVIQLLAFFIAHFVKLEQSFEGLGCHIWLPSIVIVYSQPRLSYILHCKAGQILNSRLGP</sequence>
<organism evidence="1 2">
    <name type="scientific">Aspergillus glaucus CBS 516.65</name>
    <dbReference type="NCBI Taxonomy" id="1160497"/>
    <lineage>
        <taxon>Eukaryota</taxon>
        <taxon>Fungi</taxon>
        <taxon>Dikarya</taxon>
        <taxon>Ascomycota</taxon>
        <taxon>Pezizomycotina</taxon>
        <taxon>Eurotiomycetes</taxon>
        <taxon>Eurotiomycetidae</taxon>
        <taxon>Eurotiales</taxon>
        <taxon>Aspergillaceae</taxon>
        <taxon>Aspergillus</taxon>
        <taxon>Aspergillus subgen. Aspergillus</taxon>
    </lineage>
</organism>